<dbReference type="Proteomes" id="UP000010959">
    <property type="component" value="Unassembled WGS sequence"/>
</dbReference>
<organism evidence="1 2">
    <name type="scientific">Rhodopirellula baltica SWK14</name>
    <dbReference type="NCBI Taxonomy" id="993516"/>
    <lineage>
        <taxon>Bacteria</taxon>
        <taxon>Pseudomonadati</taxon>
        <taxon>Planctomycetota</taxon>
        <taxon>Planctomycetia</taxon>
        <taxon>Pirellulales</taxon>
        <taxon>Pirellulaceae</taxon>
        <taxon>Rhodopirellula</taxon>
    </lineage>
</organism>
<accession>L7CMI5</accession>
<comment type="caution">
    <text evidence="1">The sequence shown here is derived from an EMBL/GenBank/DDBJ whole genome shotgun (WGS) entry which is preliminary data.</text>
</comment>
<dbReference type="RefSeq" id="WP_007336554.1">
    <property type="nucleotide sequence ID" value="NZ_AMWG01000023.1"/>
</dbReference>
<dbReference type="AlphaFoldDB" id="L7CMI5"/>
<name>L7CMI5_RHOBT</name>
<gene>
    <name evidence="1" type="ORF">RBSWK_01354</name>
</gene>
<sequence>MLQPRSIVAVFADDPESGGTIGHYGTVIRVSPNAFTSPGDRIVRVLVQGREIDIPESDVLVTGRVDVSNPWVNTSCSVRLNPIDDSGEWCGVYRSRAGQFKFVFRLSEQPISTYRLRLPPVTECVRHGHLEYRAAVGSTLDHTYVLRAIGEITGELALPDRHAITGFH</sequence>
<dbReference type="PATRIC" id="fig|993516.3.peg.1427"/>
<proteinExistence type="predicted"/>
<dbReference type="EMBL" id="AMWG01000023">
    <property type="protein sequence ID" value="ELP34847.1"/>
    <property type="molecule type" value="Genomic_DNA"/>
</dbReference>
<evidence type="ECO:0000313" key="2">
    <source>
        <dbReference type="Proteomes" id="UP000010959"/>
    </source>
</evidence>
<evidence type="ECO:0000313" key="1">
    <source>
        <dbReference type="EMBL" id="ELP34847.1"/>
    </source>
</evidence>
<reference evidence="1 2" key="1">
    <citation type="journal article" date="2013" name="Mar. Genomics">
        <title>Expression of sulfatases in Rhodopirellula baltica and the diversity of sulfatases in the genus Rhodopirellula.</title>
        <authorList>
            <person name="Wegner C.E."/>
            <person name="Richter-Heitmann T."/>
            <person name="Klindworth A."/>
            <person name="Klockow C."/>
            <person name="Richter M."/>
            <person name="Achstetter T."/>
            <person name="Glockner F.O."/>
            <person name="Harder J."/>
        </authorList>
    </citation>
    <scope>NUCLEOTIDE SEQUENCE [LARGE SCALE GENOMIC DNA]</scope>
    <source>
        <strain evidence="1 2">SWK14</strain>
    </source>
</reference>
<protein>
    <submittedName>
        <fullName evidence="1">Uncharacterized protein</fullName>
    </submittedName>
</protein>